<feature type="domain" description="HTH araC/xylS-type" evidence="4">
    <location>
        <begin position="198"/>
        <end position="279"/>
    </location>
</feature>
<dbReference type="PANTHER" id="PTHR46796">
    <property type="entry name" value="HTH-TYPE TRANSCRIPTIONAL ACTIVATOR RHAS-RELATED"/>
    <property type="match status" value="1"/>
</dbReference>
<evidence type="ECO:0000256" key="2">
    <source>
        <dbReference type="ARBA" id="ARBA00023125"/>
    </source>
</evidence>
<dbReference type="InterPro" id="IPR050204">
    <property type="entry name" value="AraC_XylS_family_regulators"/>
</dbReference>
<dbReference type="Gene3D" id="2.60.120.280">
    <property type="entry name" value="Regulatory protein AraC"/>
    <property type="match status" value="1"/>
</dbReference>
<organism evidence="5 6">
    <name type="scientific">Luteolibacter ambystomatis</name>
    <dbReference type="NCBI Taxonomy" id="2824561"/>
    <lineage>
        <taxon>Bacteria</taxon>
        <taxon>Pseudomonadati</taxon>
        <taxon>Verrucomicrobiota</taxon>
        <taxon>Verrucomicrobiia</taxon>
        <taxon>Verrucomicrobiales</taxon>
        <taxon>Verrucomicrobiaceae</taxon>
        <taxon>Luteolibacter</taxon>
    </lineage>
</organism>
<dbReference type="EMBL" id="CP073100">
    <property type="protein sequence ID" value="QUE52487.1"/>
    <property type="molecule type" value="Genomic_DNA"/>
</dbReference>
<evidence type="ECO:0000256" key="1">
    <source>
        <dbReference type="ARBA" id="ARBA00023015"/>
    </source>
</evidence>
<evidence type="ECO:0000259" key="4">
    <source>
        <dbReference type="PROSITE" id="PS01124"/>
    </source>
</evidence>
<protein>
    <submittedName>
        <fullName evidence="5">AraC family transcriptional regulator</fullName>
    </submittedName>
</protein>
<dbReference type="Gene3D" id="1.10.10.60">
    <property type="entry name" value="Homeodomain-like"/>
    <property type="match status" value="1"/>
</dbReference>
<dbReference type="InterPro" id="IPR009057">
    <property type="entry name" value="Homeodomain-like_sf"/>
</dbReference>
<dbReference type="SUPFAM" id="SSF46689">
    <property type="entry name" value="Homeodomain-like"/>
    <property type="match status" value="1"/>
</dbReference>
<dbReference type="RefSeq" id="WP_211633582.1">
    <property type="nucleotide sequence ID" value="NZ_CP073100.1"/>
</dbReference>
<dbReference type="PROSITE" id="PS01124">
    <property type="entry name" value="HTH_ARAC_FAMILY_2"/>
    <property type="match status" value="1"/>
</dbReference>
<dbReference type="InterPro" id="IPR037923">
    <property type="entry name" value="HTH-like"/>
</dbReference>
<keyword evidence="3" id="KW-0804">Transcription</keyword>
<keyword evidence="6" id="KW-1185">Reference proteome</keyword>
<evidence type="ECO:0000313" key="5">
    <source>
        <dbReference type="EMBL" id="QUE52487.1"/>
    </source>
</evidence>
<keyword evidence="2" id="KW-0238">DNA-binding</keyword>
<dbReference type="GO" id="GO:0003700">
    <property type="term" value="F:DNA-binding transcription factor activity"/>
    <property type="evidence" value="ECO:0007669"/>
    <property type="project" value="InterPro"/>
</dbReference>
<reference evidence="5" key="1">
    <citation type="submission" date="2021-04" db="EMBL/GenBank/DDBJ databases">
        <title>Luteolibacter sp. 32A isolated from the skin of an Anderson's salamander (Ambystoma andersonii).</title>
        <authorList>
            <person name="Spergser J."/>
            <person name="Busse H.-J."/>
        </authorList>
    </citation>
    <scope>NUCLEOTIDE SEQUENCE</scope>
    <source>
        <strain evidence="5">32A</strain>
    </source>
</reference>
<dbReference type="Pfam" id="PF12833">
    <property type="entry name" value="HTH_18"/>
    <property type="match status" value="1"/>
</dbReference>
<dbReference type="SUPFAM" id="SSF51215">
    <property type="entry name" value="Regulatory protein AraC"/>
    <property type="match status" value="1"/>
</dbReference>
<keyword evidence="1" id="KW-0805">Transcription regulation</keyword>
<proteinExistence type="predicted"/>
<evidence type="ECO:0000313" key="6">
    <source>
        <dbReference type="Proteomes" id="UP000676169"/>
    </source>
</evidence>
<evidence type="ECO:0000256" key="3">
    <source>
        <dbReference type="ARBA" id="ARBA00023163"/>
    </source>
</evidence>
<dbReference type="InterPro" id="IPR018060">
    <property type="entry name" value="HTH_AraC"/>
</dbReference>
<accession>A0A975J1X8</accession>
<dbReference type="Pfam" id="PF02311">
    <property type="entry name" value="AraC_binding"/>
    <property type="match status" value="1"/>
</dbReference>
<dbReference type="GO" id="GO:0043565">
    <property type="term" value="F:sequence-specific DNA binding"/>
    <property type="evidence" value="ECO:0007669"/>
    <property type="project" value="InterPro"/>
</dbReference>
<sequence length="286" mass="31265">MNPPRVPQPRIELLPTPEGTGALGEIFEAAILHDMKYAGRGERNRYFIARAAILVLDVQGEAEYSDETGRACPLVPGDCILLDPRLRHYYGPVTGSHWTEMYVCFRGPIFDTLELAGNLMSEPVRHLAPVADWQTRLRNVLPGGPGSDSPDACIGRLIAFLTEAFPPLRQTLPVGDAWITQAKRMLATENVTVAEVSEKLSGVVGMAAETLRKRFRHVVGTSMKAWQMEAKVVAARSLLARGSMTQKEIAAALGFAHPQHFSRCLRKATGSTPGMIARKPPGNSLE</sequence>
<gene>
    <name evidence="5" type="ORF">KBB96_06230</name>
</gene>
<dbReference type="SMART" id="SM00342">
    <property type="entry name" value="HTH_ARAC"/>
    <property type="match status" value="1"/>
</dbReference>
<name>A0A975J1X8_9BACT</name>
<dbReference type="Proteomes" id="UP000676169">
    <property type="component" value="Chromosome"/>
</dbReference>
<dbReference type="KEGG" id="lamb:KBB96_06230"/>
<dbReference type="InterPro" id="IPR003313">
    <property type="entry name" value="AraC-bd"/>
</dbReference>
<dbReference type="AlphaFoldDB" id="A0A975J1X8"/>